<evidence type="ECO:0000256" key="1">
    <source>
        <dbReference type="ARBA" id="ARBA00005254"/>
    </source>
</evidence>
<dbReference type="InterPro" id="IPR045002">
    <property type="entry name" value="Ech1-like"/>
</dbReference>
<dbReference type="InterPro" id="IPR029045">
    <property type="entry name" value="ClpP/crotonase-like_dom_sf"/>
</dbReference>
<dbReference type="RefSeq" id="WP_122101382.1">
    <property type="nucleotide sequence ID" value="NZ_RFLY01000007.1"/>
</dbReference>
<dbReference type="SUPFAM" id="SSF52096">
    <property type="entry name" value="ClpP/crotonase"/>
    <property type="match status" value="1"/>
</dbReference>
<dbReference type="Proteomes" id="UP000275012">
    <property type="component" value="Unassembled WGS sequence"/>
</dbReference>
<organism evidence="2 3">
    <name type="scientific">Solilutibacter pythonis</name>
    <dbReference type="NCBI Taxonomy" id="2483112"/>
    <lineage>
        <taxon>Bacteria</taxon>
        <taxon>Pseudomonadati</taxon>
        <taxon>Pseudomonadota</taxon>
        <taxon>Gammaproteobacteria</taxon>
        <taxon>Lysobacterales</taxon>
        <taxon>Lysobacteraceae</taxon>
        <taxon>Solilutibacter</taxon>
    </lineage>
</organism>
<proteinExistence type="inferred from homology"/>
<comment type="similarity">
    <text evidence="1">Belongs to the enoyl-CoA hydratase/isomerase family.</text>
</comment>
<protein>
    <submittedName>
        <fullName evidence="2">Crotonase/enoyl-CoA hydratase family protein</fullName>
    </submittedName>
</protein>
<comment type="caution">
    <text evidence="2">The sequence shown here is derived from an EMBL/GenBank/DDBJ whole genome shotgun (WGS) entry which is preliminary data.</text>
</comment>
<dbReference type="InterPro" id="IPR001753">
    <property type="entry name" value="Enoyl-CoA_hydra/iso"/>
</dbReference>
<evidence type="ECO:0000313" key="2">
    <source>
        <dbReference type="EMBL" id="RMH93225.1"/>
    </source>
</evidence>
<reference evidence="2 3" key="1">
    <citation type="submission" date="2018-10" db="EMBL/GenBank/DDBJ databases">
        <title>Proposal of Lysobacter pythonis sp. nov. isolated from royal pythons (Python regius).</title>
        <authorList>
            <person name="Hans-Juergen B."/>
            <person name="Huptas C."/>
            <person name="Sandra B."/>
            <person name="Igor L."/>
            <person name="Joachim S."/>
            <person name="Siegfried S."/>
            <person name="Mareike W."/>
            <person name="Peter K."/>
        </authorList>
    </citation>
    <scope>NUCLEOTIDE SEQUENCE [LARGE SCALE GENOMIC DNA]</scope>
    <source>
        <strain evidence="2 3">4284/11</strain>
    </source>
</reference>
<keyword evidence="3" id="KW-1185">Reference proteome</keyword>
<gene>
    <name evidence="2" type="ORF">EBB59_06200</name>
</gene>
<dbReference type="Pfam" id="PF00378">
    <property type="entry name" value="ECH_1"/>
    <property type="match status" value="1"/>
</dbReference>
<dbReference type="CDD" id="cd06558">
    <property type="entry name" value="crotonase-like"/>
    <property type="match status" value="1"/>
</dbReference>
<dbReference type="Gene3D" id="3.90.226.10">
    <property type="entry name" value="2-enoyl-CoA Hydratase, Chain A, domain 1"/>
    <property type="match status" value="1"/>
</dbReference>
<dbReference type="OrthoDB" id="9807606at2"/>
<accession>A0A3M2HYA4</accession>
<dbReference type="NCBIfam" id="NF005699">
    <property type="entry name" value="PRK07509.1"/>
    <property type="match status" value="1"/>
</dbReference>
<evidence type="ECO:0000313" key="3">
    <source>
        <dbReference type="Proteomes" id="UP000275012"/>
    </source>
</evidence>
<dbReference type="AlphaFoldDB" id="A0A3M2HYA4"/>
<name>A0A3M2HYA4_9GAMM</name>
<dbReference type="PANTHER" id="PTHR43149">
    <property type="entry name" value="ENOYL-COA HYDRATASE"/>
    <property type="match status" value="1"/>
</dbReference>
<dbReference type="PANTHER" id="PTHR43149:SF1">
    <property type="entry name" value="DELTA(3,5)-DELTA(2,4)-DIENOYL-COA ISOMERASE, MITOCHONDRIAL"/>
    <property type="match status" value="1"/>
</dbReference>
<dbReference type="EMBL" id="RFLY01000007">
    <property type="protein sequence ID" value="RMH93225.1"/>
    <property type="molecule type" value="Genomic_DNA"/>
</dbReference>
<dbReference type="GO" id="GO:0016853">
    <property type="term" value="F:isomerase activity"/>
    <property type="evidence" value="ECO:0007669"/>
    <property type="project" value="InterPro"/>
</dbReference>
<sequence>MLQLEMRGHIAIVRLNRPDRRNALSFDLMRELTALAGRLRRDRALRAVVLCGAGESFCAGLDVAELGNRGNRFFVFRELLKPSRSLFQRMALVWCELPVPVIAAVHGHCLGGGLQLAASADIRIARADSQWAILEGRWGMVPDMGITTSLRGVLRTDIAKELTWSARIFDGAEAHRLGLVTYLADDPLAVAQALAGDLAGRSPDAVLAGKRVIDAMTHTGRRRALWLEKWWQVKLLLGRNSAVARARAKTPEKPWVPRQFD</sequence>